<comment type="caution">
    <text evidence="1">The sequence shown here is derived from an EMBL/GenBank/DDBJ whole genome shotgun (WGS) entry which is preliminary data.</text>
</comment>
<accession>A0ACA9LYG7</accession>
<keyword evidence="2" id="KW-1185">Reference proteome</keyword>
<feature type="non-terminal residue" evidence="1">
    <location>
        <position position="1"/>
    </location>
</feature>
<sequence length="141" mass="16328">SQCTKAQYELEDMIQQEDGEEIETETVIEEESELFTEQLGRLNLSNNQEIEDNEENIELLFLSRTKCHTHTSFQLNLLNEDSTDENLTDNSSNEEFEELNKELNKKLVKQFNNESGEKSVEEVAELDKRSTKTSTEESADE</sequence>
<reference evidence="1" key="1">
    <citation type="submission" date="2021-06" db="EMBL/GenBank/DDBJ databases">
        <authorList>
            <person name="Kallberg Y."/>
            <person name="Tangrot J."/>
            <person name="Rosling A."/>
        </authorList>
    </citation>
    <scope>NUCLEOTIDE SEQUENCE</scope>
    <source>
        <strain evidence="1">MA461A</strain>
    </source>
</reference>
<proteinExistence type="predicted"/>
<evidence type="ECO:0000313" key="2">
    <source>
        <dbReference type="Proteomes" id="UP000789920"/>
    </source>
</evidence>
<evidence type="ECO:0000313" key="1">
    <source>
        <dbReference type="EMBL" id="CAG8553365.1"/>
    </source>
</evidence>
<organism evidence="1 2">
    <name type="scientific">Racocetra persica</name>
    <dbReference type="NCBI Taxonomy" id="160502"/>
    <lineage>
        <taxon>Eukaryota</taxon>
        <taxon>Fungi</taxon>
        <taxon>Fungi incertae sedis</taxon>
        <taxon>Mucoromycota</taxon>
        <taxon>Glomeromycotina</taxon>
        <taxon>Glomeromycetes</taxon>
        <taxon>Diversisporales</taxon>
        <taxon>Gigasporaceae</taxon>
        <taxon>Racocetra</taxon>
    </lineage>
</organism>
<gene>
    <name evidence="1" type="ORF">RPERSI_LOCUS4053</name>
</gene>
<name>A0ACA9LYG7_9GLOM</name>
<protein>
    <submittedName>
        <fullName evidence="1">18277_t:CDS:1</fullName>
    </submittedName>
</protein>
<dbReference type="EMBL" id="CAJVQC010005380">
    <property type="protein sequence ID" value="CAG8553365.1"/>
    <property type="molecule type" value="Genomic_DNA"/>
</dbReference>
<dbReference type="Proteomes" id="UP000789920">
    <property type="component" value="Unassembled WGS sequence"/>
</dbReference>